<evidence type="ECO:0000313" key="2">
    <source>
        <dbReference type="EMBL" id="CAK9249815.1"/>
    </source>
</evidence>
<dbReference type="Proteomes" id="UP001497444">
    <property type="component" value="Unassembled WGS sequence"/>
</dbReference>
<proteinExistence type="predicted"/>
<accession>A0ABP0V8J8</accession>
<dbReference type="EMBL" id="CAXAQS010000052">
    <property type="protein sequence ID" value="CAK9249815.1"/>
    <property type="molecule type" value="Genomic_DNA"/>
</dbReference>
<comment type="caution">
    <text evidence="1">The sequence shown here is derived from an EMBL/GenBank/DDBJ whole genome shotgun (WGS) entry which is preliminary data.</text>
</comment>
<name>A0ABP0V8J8_9BRYO</name>
<dbReference type="EMBL" id="CAXAQS010000052">
    <property type="protein sequence ID" value="CAK9249805.1"/>
    <property type="molecule type" value="Genomic_DNA"/>
</dbReference>
<protein>
    <submittedName>
        <fullName evidence="1">Uncharacterized protein</fullName>
    </submittedName>
</protein>
<keyword evidence="3" id="KW-1185">Reference proteome</keyword>
<organism evidence="1 3">
    <name type="scientific">Sphagnum jensenii</name>
    <dbReference type="NCBI Taxonomy" id="128206"/>
    <lineage>
        <taxon>Eukaryota</taxon>
        <taxon>Viridiplantae</taxon>
        <taxon>Streptophyta</taxon>
        <taxon>Embryophyta</taxon>
        <taxon>Bryophyta</taxon>
        <taxon>Sphagnophytina</taxon>
        <taxon>Sphagnopsida</taxon>
        <taxon>Sphagnales</taxon>
        <taxon>Sphagnaceae</taxon>
        <taxon>Sphagnum</taxon>
    </lineage>
</organism>
<gene>
    <name evidence="1" type="ORF">CSSPJE1EN1_LOCUS25183</name>
    <name evidence="2" type="ORF">CSSPJE1EN1_LOCUS25193</name>
</gene>
<reference evidence="1" key="1">
    <citation type="submission" date="2024-02" db="EMBL/GenBank/DDBJ databases">
        <authorList>
            <consortium name="ELIXIR-Norway"/>
            <consortium name="Elixir Norway"/>
        </authorList>
    </citation>
    <scope>NUCLEOTIDE SEQUENCE</scope>
</reference>
<evidence type="ECO:0000313" key="3">
    <source>
        <dbReference type="Proteomes" id="UP001497444"/>
    </source>
</evidence>
<evidence type="ECO:0000313" key="1">
    <source>
        <dbReference type="EMBL" id="CAK9249805.1"/>
    </source>
</evidence>
<sequence length="95" mass="10399">MAEGKAAFQLRSCAEAFGVLEQYKSGTLSEDDLKGRTGFVKLGVQVDKEGVYPDKNVIADFRKSMPGKVKAKDIVVKKVNTKAETEQDLSDSIPF</sequence>